<evidence type="ECO:0008006" key="3">
    <source>
        <dbReference type="Google" id="ProtNLM"/>
    </source>
</evidence>
<dbReference type="InterPro" id="IPR024079">
    <property type="entry name" value="MetalloPept_cat_dom_sf"/>
</dbReference>
<keyword evidence="2" id="KW-1185">Reference proteome</keyword>
<evidence type="ECO:0000313" key="1">
    <source>
        <dbReference type="EMBL" id="PJJ56222.1"/>
    </source>
</evidence>
<accession>A0A2M9BE59</accession>
<dbReference type="AlphaFoldDB" id="A0A2M9BE59"/>
<protein>
    <recommendedName>
        <fullName evidence="3">Matrixin</fullName>
    </recommendedName>
</protein>
<gene>
    <name evidence="1" type="ORF">CLV56_0426</name>
</gene>
<name>A0A2M9BE59_9ACTN</name>
<comment type="caution">
    <text evidence="1">The sequence shown here is derived from an EMBL/GenBank/DDBJ whole genome shotgun (WGS) entry which is preliminary data.</text>
</comment>
<dbReference type="Proteomes" id="UP000230842">
    <property type="component" value="Unassembled WGS sequence"/>
</dbReference>
<dbReference type="GO" id="GO:0008237">
    <property type="term" value="F:metallopeptidase activity"/>
    <property type="evidence" value="ECO:0007669"/>
    <property type="project" value="InterPro"/>
</dbReference>
<reference evidence="1 2" key="1">
    <citation type="submission" date="2017-11" db="EMBL/GenBank/DDBJ databases">
        <title>Genomic Encyclopedia of Archaeal and Bacterial Type Strains, Phase II (KMG-II): From Individual Species to Whole Genera.</title>
        <authorList>
            <person name="Goeker M."/>
        </authorList>
    </citation>
    <scope>NUCLEOTIDE SEQUENCE [LARGE SCALE GENOMIC DNA]</scope>
    <source>
        <strain evidence="1 2">DSM 27763</strain>
    </source>
</reference>
<evidence type="ECO:0000313" key="2">
    <source>
        <dbReference type="Proteomes" id="UP000230842"/>
    </source>
</evidence>
<dbReference type="Gene3D" id="3.40.390.10">
    <property type="entry name" value="Collagenase (Catalytic Domain)"/>
    <property type="match status" value="1"/>
</dbReference>
<sequence>MDSSGEFELETPDRDAVKSALSRYRTNTDLSITYDATPVFSGGGETDTIWQEGAFGMPDYFRGLTWCNDPVNGTRHRCDQHYIRIRGAGTYNQKIAGHEAGHAFGLVHGAEASPVQGQCADRMGIMRASVSCTDSPGLGAVVKQNINWIY</sequence>
<organism evidence="1 2">
    <name type="scientific">Mumia flava</name>
    <dbReference type="NCBI Taxonomy" id="1348852"/>
    <lineage>
        <taxon>Bacteria</taxon>
        <taxon>Bacillati</taxon>
        <taxon>Actinomycetota</taxon>
        <taxon>Actinomycetes</taxon>
        <taxon>Propionibacteriales</taxon>
        <taxon>Nocardioidaceae</taxon>
        <taxon>Mumia</taxon>
    </lineage>
</organism>
<dbReference type="EMBL" id="PGEZ01000001">
    <property type="protein sequence ID" value="PJJ56222.1"/>
    <property type="molecule type" value="Genomic_DNA"/>
</dbReference>
<proteinExistence type="predicted"/>
<dbReference type="SUPFAM" id="SSF55486">
    <property type="entry name" value="Metalloproteases ('zincins'), catalytic domain"/>
    <property type="match status" value="1"/>
</dbReference>